<evidence type="ECO:0000256" key="3">
    <source>
        <dbReference type="ARBA" id="ARBA00020170"/>
    </source>
</evidence>
<comment type="subcellular location">
    <subcellularLocation>
        <location evidence="1 9">Cytoplasm</location>
    </subcellularLocation>
</comment>
<keyword evidence="9" id="KW-0227">DNA damage</keyword>
<feature type="domain" description="RecF/RecN/SMC N-terminal" evidence="10">
    <location>
        <begin position="3"/>
        <end position="338"/>
    </location>
</feature>
<evidence type="ECO:0000259" key="10">
    <source>
        <dbReference type="Pfam" id="PF02463"/>
    </source>
</evidence>
<sequence>MKIERLNITNFRNLSSLCIEPSPNFNVIFGNNGTGKTSLLEAISYIGLGRSFRQSRFQSLIKESEPFFAINARILNDDSSYVDEVGLCRFRERNKPLQIKINHQSSNRISDIVSKLSVQVIHPQCFELILGGPEYRRSFIDWGLFYSEAGYIDLWNKYQKILVQRNSLLKQKASDEYIEFWDNILSETGEIISKKREDYLNKLLPFLQKNLLNFLPNFSFDFVYQKGWENGSNLGSMLALNIEKDRLLGYTFYGCHRADLKIKCNQFAASEMLSRGQLKLLVCAMSLAQGQLLKSLSSKSCIYLIDDLSSELDLTSRQLLLEHLVSGDNQVFLTNISKDIELPQSSSTSFLDIAASIKDYIS</sequence>
<keyword evidence="7 9" id="KW-0067">ATP-binding</keyword>
<dbReference type="SUPFAM" id="SSF52540">
    <property type="entry name" value="P-loop containing nucleoside triphosphate hydrolases"/>
    <property type="match status" value="1"/>
</dbReference>
<keyword evidence="12" id="KW-1185">Reference proteome</keyword>
<evidence type="ECO:0000256" key="6">
    <source>
        <dbReference type="ARBA" id="ARBA00022741"/>
    </source>
</evidence>
<dbReference type="InterPro" id="IPR003395">
    <property type="entry name" value="RecF/RecN/SMC_N"/>
</dbReference>
<dbReference type="PANTHER" id="PTHR32182">
    <property type="entry name" value="DNA REPLICATION AND REPAIR PROTEIN RECF"/>
    <property type="match status" value="1"/>
</dbReference>
<evidence type="ECO:0000256" key="5">
    <source>
        <dbReference type="ARBA" id="ARBA00022705"/>
    </source>
</evidence>
<dbReference type="NCBIfam" id="TIGR00611">
    <property type="entry name" value="recf"/>
    <property type="match status" value="1"/>
</dbReference>
<keyword evidence="8 9" id="KW-0238">DNA-binding</keyword>
<evidence type="ECO:0000313" key="12">
    <source>
        <dbReference type="Proteomes" id="UP000731465"/>
    </source>
</evidence>
<comment type="similarity">
    <text evidence="2 9">Belongs to the RecF family.</text>
</comment>
<evidence type="ECO:0000256" key="4">
    <source>
        <dbReference type="ARBA" id="ARBA00022490"/>
    </source>
</evidence>
<name>A0ABS7DHR9_9GAMM</name>
<dbReference type="InterPro" id="IPR042174">
    <property type="entry name" value="RecF_2"/>
</dbReference>
<evidence type="ECO:0000256" key="2">
    <source>
        <dbReference type="ARBA" id="ARBA00008016"/>
    </source>
</evidence>
<keyword evidence="6 9" id="KW-0547">Nucleotide-binding</keyword>
<keyword evidence="9" id="KW-0742">SOS response</keyword>
<keyword evidence="4 9" id="KW-0963">Cytoplasm</keyword>
<protein>
    <recommendedName>
        <fullName evidence="3 9">DNA replication and repair protein RecF</fullName>
    </recommendedName>
</protein>
<dbReference type="PANTHER" id="PTHR32182:SF0">
    <property type="entry name" value="DNA REPLICATION AND REPAIR PROTEIN RECF"/>
    <property type="match status" value="1"/>
</dbReference>
<accession>A0ABS7DHR9</accession>
<dbReference type="Gene3D" id="1.20.1050.90">
    <property type="entry name" value="RecF/RecN/SMC, N-terminal domain"/>
    <property type="match status" value="1"/>
</dbReference>
<gene>
    <name evidence="9 11" type="primary">recF</name>
    <name evidence="11" type="ORF">J5V48_06975</name>
</gene>
<reference evidence="11 12" key="1">
    <citation type="submission" date="2021-03" db="EMBL/GenBank/DDBJ databases">
        <title>Succinivibrio sp. nov. isolated from feces of cow.</title>
        <authorList>
            <person name="Choi J.-Y."/>
        </authorList>
    </citation>
    <scope>NUCLEOTIDE SEQUENCE [LARGE SCALE GENOMIC DNA]</scope>
    <source>
        <strain evidence="11 12">AGMB01872</strain>
    </source>
</reference>
<evidence type="ECO:0000256" key="9">
    <source>
        <dbReference type="HAMAP-Rule" id="MF_00365"/>
    </source>
</evidence>
<evidence type="ECO:0000256" key="8">
    <source>
        <dbReference type="ARBA" id="ARBA00023125"/>
    </source>
</evidence>
<evidence type="ECO:0000256" key="7">
    <source>
        <dbReference type="ARBA" id="ARBA00022840"/>
    </source>
</evidence>
<organism evidence="11 12">
    <name type="scientific">Succinivibrio faecicola</name>
    <dbReference type="NCBI Taxonomy" id="2820300"/>
    <lineage>
        <taxon>Bacteria</taxon>
        <taxon>Pseudomonadati</taxon>
        <taxon>Pseudomonadota</taxon>
        <taxon>Gammaproteobacteria</taxon>
        <taxon>Aeromonadales</taxon>
        <taxon>Succinivibrionaceae</taxon>
        <taxon>Succinivibrio</taxon>
    </lineage>
</organism>
<evidence type="ECO:0000313" key="11">
    <source>
        <dbReference type="EMBL" id="MBW7570632.1"/>
    </source>
</evidence>
<dbReference type="EMBL" id="JAGFNY010000024">
    <property type="protein sequence ID" value="MBW7570632.1"/>
    <property type="molecule type" value="Genomic_DNA"/>
</dbReference>
<dbReference type="InterPro" id="IPR018078">
    <property type="entry name" value="DNA-binding_RecF_CS"/>
</dbReference>
<keyword evidence="5 9" id="KW-0235">DNA replication</keyword>
<dbReference type="InterPro" id="IPR001238">
    <property type="entry name" value="DNA-binding_RecF"/>
</dbReference>
<proteinExistence type="inferred from homology"/>
<dbReference type="Proteomes" id="UP000731465">
    <property type="component" value="Unassembled WGS sequence"/>
</dbReference>
<dbReference type="Pfam" id="PF02463">
    <property type="entry name" value="SMC_N"/>
    <property type="match status" value="1"/>
</dbReference>
<dbReference type="HAMAP" id="MF_00365">
    <property type="entry name" value="RecF"/>
    <property type="match status" value="1"/>
</dbReference>
<dbReference type="InterPro" id="IPR027417">
    <property type="entry name" value="P-loop_NTPase"/>
</dbReference>
<feature type="binding site" evidence="9">
    <location>
        <begin position="30"/>
        <end position="37"/>
    </location>
    <ligand>
        <name>ATP</name>
        <dbReference type="ChEBI" id="CHEBI:30616"/>
    </ligand>
</feature>
<comment type="caution">
    <text evidence="11">The sequence shown here is derived from an EMBL/GenBank/DDBJ whole genome shotgun (WGS) entry which is preliminary data.</text>
</comment>
<dbReference type="Gene3D" id="3.40.50.300">
    <property type="entry name" value="P-loop containing nucleotide triphosphate hydrolases"/>
    <property type="match status" value="1"/>
</dbReference>
<dbReference type="RefSeq" id="WP_219937857.1">
    <property type="nucleotide sequence ID" value="NZ_JAGFNY010000024.1"/>
</dbReference>
<comment type="function">
    <text evidence="9">The RecF protein is involved in DNA metabolism; it is required for DNA replication and normal SOS inducibility. RecF binds preferentially to single-stranded, linear DNA. It also seems to bind ATP.</text>
</comment>
<dbReference type="PROSITE" id="PS00617">
    <property type="entry name" value="RECF_1"/>
    <property type="match status" value="1"/>
</dbReference>
<evidence type="ECO:0000256" key="1">
    <source>
        <dbReference type="ARBA" id="ARBA00004496"/>
    </source>
</evidence>
<keyword evidence="9" id="KW-0234">DNA repair</keyword>